<dbReference type="Proteomes" id="UP000006833">
    <property type="component" value="Chromosome"/>
</dbReference>
<dbReference type="PANTHER" id="PTHR41795:SF1">
    <property type="entry name" value="EXOPOLYSACCHARIDE SYNTHESIS PROTEIN"/>
    <property type="match status" value="1"/>
</dbReference>
<protein>
    <submittedName>
        <fullName evidence="2">Exopolysaccharide synthesis ExoD</fullName>
    </submittedName>
</protein>
<dbReference type="Pfam" id="PF06055">
    <property type="entry name" value="ExoD"/>
    <property type="match status" value="1"/>
</dbReference>
<gene>
    <name evidence="2" type="ordered locus">Dshi_1256</name>
</gene>
<proteinExistence type="predicted"/>
<dbReference type="PIRSF" id="PIRSF033239">
    <property type="entry name" value="ExoD"/>
    <property type="match status" value="1"/>
</dbReference>
<evidence type="ECO:0000256" key="1">
    <source>
        <dbReference type="SAM" id="Phobius"/>
    </source>
</evidence>
<evidence type="ECO:0000313" key="3">
    <source>
        <dbReference type="Proteomes" id="UP000006833"/>
    </source>
</evidence>
<dbReference type="OrthoDB" id="7949130at2"/>
<dbReference type="EMBL" id="CP000830">
    <property type="protein sequence ID" value="ABV92998.1"/>
    <property type="molecule type" value="Genomic_DNA"/>
</dbReference>
<keyword evidence="1" id="KW-0472">Membrane</keyword>
<dbReference type="eggNOG" id="COG3932">
    <property type="taxonomic scope" value="Bacteria"/>
</dbReference>
<feature type="transmembrane region" description="Helical" evidence="1">
    <location>
        <begin position="140"/>
        <end position="157"/>
    </location>
</feature>
<dbReference type="HOGENOM" id="CLU_093444_1_0_5"/>
<dbReference type="STRING" id="398580.Dshi_1256"/>
<accession>A8LIE4</accession>
<keyword evidence="1" id="KW-1133">Transmembrane helix</keyword>
<organism evidence="2 3">
    <name type="scientific">Dinoroseobacter shibae (strain DSM 16493 / NCIMB 14021 / DFL 12)</name>
    <dbReference type="NCBI Taxonomy" id="398580"/>
    <lineage>
        <taxon>Bacteria</taxon>
        <taxon>Pseudomonadati</taxon>
        <taxon>Pseudomonadota</taxon>
        <taxon>Alphaproteobacteria</taxon>
        <taxon>Rhodobacterales</taxon>
        <taxon>Roseobacteraceae</taxon>
        <taxon>Dinoroseobacter</taxon>
    </lineage>
</organism>
<feature type="transmembrane region" description="Helical" evidence="1">
    <location>
        <begin position="163"/>
        <end position="180"/>
    </location>
</feature>
<dbReference type="InterPro" id="IPR010331">
    <property type="entry name" value="ExoD"/>
</dbReference>
<evidence type="ECO:0000313" key="2">
    <source>
        <dbReference type="EMBL" id="ABV92998.1"/>
    </source>
</evidence>
<keyword evidence="1" id="KW-0812">Transmembrane</keyword>
<dbReference type="AlphaFoldDB" id="A8LIE4"/>
<feature type="transmembrane region" description="Helical" evidence="1">
    <location>
        <begin position="185"/>
        <end position="205"/>
    </location>
</feature>
<dbReference type="KEGG" id="dsh:Dshi_1256"/>
<sequence>MADVSSQHAAEAEASFGDWSMTRILDCAMDVSDREDVCVGDMIAAFGPASFLPLLLMPAMLLVSPLSGIPLFSSFCAVLIILVATQMVAGRSCVWLPDWVKRRSLSGQQLRKGLVRVRPLAAWFDRNAHRRIGVLFRRPIWYVLPLSCVGLAAMIPFLELVPFSSSLLGLAVVFISLGMLTRDGLWVLAGMVPFIGALTIVSKVLT</sequence>
<reference evidence="3" key="1">
    <citation type="journal article" date="2010" name="ISME J.">
        <title>The complete genome sequence of the algal symbiont Dinoroseobacter shibae: a hitchhiker's guide to life in the sea.</title>
        <authorList>
            <person name="Wagner-Dobler I."/>
            <person name="Ballhausen B."/>
            <person name="Berger M."/>
            <person name="Brinkhoff T."/>
            <person name="Buchholz I."/>
            <person name="Bunk B."/>
            <person name="Cypionka H."/>
            <person name="Daniel R."/>
            <person name="Drepper T."/>
            <person name="Gerdts G."/>
            <person name="Hahnke S."/>
            <person name="Han C."/>
            <person name="Jahn D."/>
            <person name="Kalhoefer D."/>
            <person name="Kiss H."/>
            <person name="Klenk H.P."/>
            <person name="Kyrpides N."/>
            <person name="Liebl W."/>
            <person name="Liesegang H."/>
            <person name="Meincke L."/>
            <person name="Pati A."/>
            <person name="Petersen J."/>
            <person name="Piekarski T."/>
            <person name="Pommerenke C."/>
            <person name="Pradella S."/>
            <person name="Pukall R."/>
            <person name="Rabus R."/>
            <person name="Stackebrandt E."/>
            <person name="Thole S."/>
            <person name="Thompson L."/>
            <person name="Tielen P."/>
            <person name="Tomasch J."/>
            <person name="von Jan M."/>
            <person name="Wanphrut N."/>
            <person name="Wichels A."/>
            <person name="Zech H."/>
            <person name="Simon M."/>
        </authorList>
    </citation>
    <scope>NUCLEOTIDE SEQUENCE [LARGE SCALE GENOMIC DNA]</scope>
    <source>
        <strain evidence="3">DSM 16493 / NCIMB 14021 / DFL 12</strain>
    </source>
</reference>
<feature type="transmembrane region" description="Helical" evidence="1">
    <location>
        <begin position="69"/>
        <end position="94"/>
    </location>
</feature>
<dbReference type="PANTHER" id="PTHR41795">
    <property type="entry name" value="EXOPOLYSACCHARIDE SYNTHESIS PROTEIN"/>
    <property type="match status" value="1"/>
</dbReference>
<keyword evidence="3" id="KW-1185">Reference proteome</keyword>
<name>A8LIE4_DINSH</name>
<dbReference type="RefSeq" id="WP_012177928.1">
    <property type="nucleotide sequence ID" value="NC_009952.1"/>
</dbReference>